<keyword evidence="2" id="KW-0808">Transferase</keyword>
<dbReference type="PANTHER" id="PTHR12526">
    <property type="entry name" value="GLYCOSYLTRANSFERASE"/>
    <property type="match status" value="1"/>
</dbReference>
<dbReference type="Pfam" id="PF00534">
    <property type="entry name" value="Glycos_transf_1"/>
    <property type="match status" value="1"/>
</dbReference>
<dbReference type="PANTHER" id="PTHR12526:SF637">
    <property type="entry name" value="GLYCOSYLTRANSFERASE EPSF-RELATED"/>
    <property type="match status" value="1"/>
</dbReference>
<reference evidence="2 3" key="1">
    <citation type="submission" date="2018-11" db="EMBL/GenBank/DDBJ databases">
        <title>Photobacterium sp. BEI247 sp. nov., a marine bacterium isolated from Yongle Blue Hole in the South China Sea.</title>
        <authorList>
            <person name="Wang X."/>
        </authorList>
    </citation>
    <scope>NUCLEOTIDE SEQUENCE [LARGE SCALE GENOMIC DNA]</scope>
    <source>
        <strain evidence="3">BEI247</strain>
    </source>
</reference>
<dbReference type="RefSeq" id="WP_128786427.1">
    <property type="nucleotide sequence ID" value="NZ_RJLM01000021.1"/>
</dbReference>
<dbReference type="EMBL" id="RJLM01000021">
    <property type="protein sequence ID" value="RWX52945.1"/>
    <property type="molecule type" value="Genomic_DNA"/>
</dbReference>
<protein>
    <submittedName>
        <fullName evidence="2">Glycosyltransferase</fullName>
    </submittedName>
</protein>
<dbReference type="InterPro" id="IPR001296">
    <property type="entry name" value="Glyco_trans_1"/>
</dbReference>
<evidence type="ECO:0000259" key="1">
    <source>
        <dbReference type="Pfam" id="PF00534"/>
    </source>
</evidence>
<proteinExistence type="predicted"/>
<feature type="domain" description="Glycosyl transferase family 1" evidence="1">
    <location>
        <begin position="200"/>
        <end position="343"/>
    </location>
</feature>
<gene>
    <name evidence="2" type="ORF">EDI28_24260</name>
</gene>
<dbReference type="AlphaFoldDB" id="A0A3S3RE75"/>
<name>A0A3S3RE75_9GAMM</name>
<accession>A0A3S3RE75</accession>
<evidence type="ECO:0000313" key="3">
    <source>
        <dbReference type="Proteomes" id="UP000287563"/>
    </source>
</evidence>
<sequence length="378" mass="42576">MKKIGYIIPNLSTLSETFVSVEMRAMMALGHQIKPYAFDTNEQFQPADAYLKHRCTYLSTAPKFPYLNIWKAYRCHSFIIKQQEVGYISLLHQGLQLAYLAEKDGCEHFHVHLGWHSAAIVIVAAKILNIPVSFAIHNANLNTIPQDLSHGLQAADFICSATKKMQNELRLATQQPVHHIPFGVNEADYSSLTQPWRPHKDFLLFGQLLDKKGLSTLLIALQQLQPTTTLDIVGDGPHLSPLKQQINKLGLCHQITFFKSKQPSWYRRFACQYKALVVPFTATNQGKDTSPLIITEAMALGLPVITSDLLDYREILDDESGHQVSMDEPYALAHAMQSHLSSSFADLNLQRAYAFNRVMTLFTASRQADLLSKKIEAL</sequence>
<dbReference type="SUPFAM" id="SSF53756">
    <property type="entry name" value="UDP-Glycosyltransferase/glycogen phosphorylase"/>
    <property type="match status" value="1"/>
</dbReference>
<evidence type="ECO:0000313" key="2">
    <source>
        <dbReference type="EMBL" id="RWX52945.1"/>
    </source>
</evidence>
<dbReference type="OrthoDB" id="9772485at2"/>
<organism evidence="2 3">
    <name type="scientific">Photobacterium chitinilyticum</name>
    <dbReference type="NCBI Taxonomy" id="2485123"/>
    <lineage>
        <taxon>Bacteria</taxon>
        <taxon>Pseudomonadati</taxon>
        <taxon>Pseudomonadota</taxon>
        <taxon>Gammaproteobacteria</taxon>
        <taxon>Vibrionales</taxon>
        <taxon>Vibrionaceae</taxon>
        <taxon>Photobacterium</taxon>
    </lineage>
</organism>
<dbReference type="Proteomes" id="UP000287563">
    <property type="component" value="Unassembled WGS sequence"/>
</dbReference>
<dbReference type="GO" id="GO:0016740">
    <property type="term" value="F:transferase activity"/>
    <property type="evidence" value="ECO:0007669"/>
    <property type="project" value="UniProtKB-KW"/>
</dbReference>
<keyword evidence="3" id="KW-1185">Reference proteome</keyword>
<dbReference type="Gene3D" id="3.40.50.2000">
    <property type="entry name" value="Glycogen Phosphorylase B"/>
    <property type="match status" value="2"/>
</dbReference>
<comment type="caution">
    <text evidence="2">The sequence shown here is derived from an EMBL/GenBank/DDBJ whole genome shotgun (WGS) entry which is preliminary data.</text>
</comment>